<dbReference type="InterPro" id="IPR016035">
    <property type="entry name" value="Acyl_Trfase/lysoPLipase"/>
</dbReference>
<dbReference type="SUPFAM" id="SSF55048">
    <property type="entry name" value="Probable ACP-binding domain of malonyl-CoA ACP transacylase"/>
    <property type="match status" value="1"/>
</dbReference>
<dbReference type="InterPro" id="IPR014043">
    <property type="entry name" value="Acyl_transferase_dom"/>
</dbReference>
<evidence type="ECO:0000256" key="1">
    <source>
        <dbReference type="ARBA" id="ARBA00022450"/>
    </source>
</evidence>
<keyword evidence="2" id="KW-0597">Phosphoprotein</keyword>
<evidence type="ECO:0000256" key="2">
    <source>
        <dbReference type="ARBA" id="ARBA00022553"/>
    </source>
</evidence>
<dbReference type="Proteomes" id="UP000198362">
    <property type="component" value="Unassembled WGS sequence"/>
</dbReference>
<dbReference type="GO" id="GO:0004312">
    <property type="term" value="F:fatty acid synthase activity"/>
    <property type="evidence" value="ECO:0007669"/>
    <property type="project" value="TreeGrafter"/>
</dbReference>
<keyword evidence="5" id="KW-1185">Reference proteome</keyword>
<evidence type="ECO:0000313" key="4">
    <source>
        <dbReference type="EMBL" id="SNT60961.1"/>
    </source>
</evidence>
<feature type="domain" description="Malonyl-CoA:ACP transacylase (MAT)" evidence="3">
    <location>
        <begin position="89"/>
        <end position="379"/>
    </location>
</feature>
<dbReference type="SUPFAM" id="SSF52151">
    <property type="entry name" value="FabD/lysophospholipase-like"/>
    <property type="match status" value="1"/>
</dbReference>
<dbReference type="InterPro" id="IPR016036">
    <property type="entry name" value="Malonyl_transacylase_ACP-bd"/>
</dbReference>
<keyword evidence="4" id="KW-0808">Transferase</keyword>
<protein>
    <submittedName>
        <fullName evidence="4">Acyl transferase domain-containing protein</fullName>
    </submittedName>
</protein>
<dbReference type="Gene3D" id="3.30.70.250">
    <property type="entry name" value="Malonyl-CoA ACP transacylase, ACP-binding"/>
    <property type="match status" value="1"/>
</dbReference>
<dbReference type="Gene3D" id="3.30.70.3290">
    <property type="match status" value="1"/>
</dbReference>
<dbReference type="Gene3D" id="3.40.366.10">
    <property type="entry name" value="Malonyl-Coenzyme A Acyl Carrier Protein, domain 2"/>
    <property type="match status" value="1"/>
</dbReference>
<name>A0A239P1F0_9ACTN</name>
<keyword evidence="1" id="KW-0596">Phosphopantetheine</keyword>
<proteinExistence type="predicted"/>
<reference evidence="4 5" key="1">
    <citation type="submission" date="2017-06" db="EMBL/GenBank/DDBJ databases">
        <authorList>
            <person name="Kim H.J."/>
            <person name="Triplett B.A."/>
        </authorList>
    </citation>
    <scope>NUCLEOTIDE SEQUENCE [LARGE SCALE GENOMIC DNA]</scope>
    <source>
        <strain evidence="4 5">CGMCC 4.5593</strain>
    </source>
</reference>
<dbReference type="PANTHER" id="PTHR43775">
    <property type="entry name" value="FATTY ACID SYNTHASE"/>
    <property type="match status" value="1"/>
</dbReference>
<evidence type="ECO:0000313" key="5">
    <source>
        <dbReference type="Proteomes" id="UP000198362"/>
    </source>
</evidence>
<dbReference type="Pfam" id="PF00698">
    <property type="entry name" value="Acyl_transf_1"/>
    <property type="match status" value="1"/>
</dbReference>
<sequence>MAADSWHVLRLAGDDAEELERATTEAYERLRKPNASFADLRRPADSQRHRRVVLCQTVDDAVTTLRKQPSRFVRTAEAPRPAPDRIGFMFPGGGAQHAGMATQLYEREPVFRGHFDDCARRFRDALDLDVHACLDPDVALSAMERPPLGLGSLFATSYALAQVWLARGLRPSLLIGHSLGEYVAATLAGVLELGDAVRLVALRAQLMDGLPSGEMLIVQLGHAGLEPLMRPGVSVAAINSPTQCVVSGHVEAVRALELDLAQREVTVRRLRFGAAAHSELIEDVLDEFDRLARSIRTRPPSIPVVSNLSGGWLSSAEAIDPSYWTHHLRSPVRFADGLAAATGAGQVVLLEVGPGTTLSTLARQNGVSPDPVSSLRHPLDPRPEAAVFALSSGELWIRGVDVD</sequence>
<gene>
    <name evidence="4" type="ORF">SAMN05421812_112263</name>
</gene>
<dbReference type="AlphaFoldDB" id="A0A239P1F0"/>
<accession>A0A239P1F0</accession>
<evidence type="ECO:0000259" key="3">
    <source>
        <dbReference type="SMART" id="SM00827"/>
    </source>
</evidence>
<dbReference type="SMART" id="SM00827">
    <property type="entry name" value="PKS_AT"/>
    <property type="match status" value="1"/>
</dbReference>
<organism evidence="4 5">
    <name type="scientific">Asanoa hainanensis</name>
    <dbReference type="NCBI Taxonomy" id="560556"/>
    <lineage>
        <taxon>Bacteria</taxon>
        <taxon>Bacillati</taxon>
        <taxon>Actinomycetota</taxon>
        <taxon>Actinomycetes</taxon>
        <taxon>Micromonosporales</taxon>
        <taxon>Micromonosporaceae</taxon>
        <taxon>Asanoa</taxon>
    </lineage>
</organism>
<dbReference type="RefSeq" id="WP_089253414.1">
    <property type="nucleotide sequence ID" value="NZ_FZPH01000012.1"/>
</dbReference>
<dbReference type="PANTHER" id="PTHR43775:SF37">
    <property type="entry name" value="SI:DKEY-61P9.11"/>
    <property type="match status" value="1"/>
</dbReference>
<dbReference type="GO" id="GO:0006633">
    <property type="term" value="P:fatty acid biosynthetic process"/>
    <property type="evidence" value="ECO:0007669"/>
    <property type="project" value="TreeGrafter"/>
</dbReference>
<dbReference type="InterPro" id="IPR001227">
    <property type="entry name" value="Ac_transferase_dom_sf"/>
</dbReference>
<dbReference type="InterPro" id="IPR050091">
    <property type="entry name" value="PKS_NRPS_Biosynth_Enz"/>
</dbReference>
<dbReference type="OrthoDB" id="3543921at2"/>
<dbReference type="EMBL" id="FZPH01000012">
    <property type="protein sequence ID" value="SNT60961.1"/>
    <property type="molecule type" value="Genomic_DNA"/>
</dbReference>